<protein>
    <submittedName>
        <fullName evidence="1">Uncharacterized protein</fullName>
    </submittedName>
</protein>
<evidence type="ECO:0000313" key="2">
    <source>
        <dbReference type="Proteomes" id="UP000019376"/>
    </source>
</evidence>
<name>S8AWU2_PENO1</name>
<dbReference type="HOGENOM" id="CLU_2307022_0_0_1"/>
<dbReference type="Proteomes" id="UP000019376">
    <property type="component" value="Unassembled WGS sequence"/>
</dbReference>
<dbReference type="EMBL" id="KB644412">
    <property type="protein sequence ID" value="EPS30773.1"/>
    <property type="molecule type" value="Genomic_DNA"/>
</dbReference>
<evidence type="ECO:0000313" key="1">
    <source>
        <dbReference type="EMBL" id="EPS30773.1"/>
    </source>
</evidence>
<organism evidence="1 2">
    <name type="scientific">Penicillium oxalicum (strain 114-2 / CGMCC 5302)</name>
    <name type="common">Penicillium decumbens</name>
    <dbReference type="NCBI Taxonomy" id="933388"/>
    <lineage>
        <taxon>Eukaryota</taxon>
        <taxon>Fungi</taxon>
        <taxon>Dikarya</taxon>
        <taxon>Ascomycota</taxon>
        <taxon>Pezizomycotina</taxon>
        <taxon>Eurotiomycetes</taxon>
        <taxon>Eurotiomycetidae</taxon>
        <taxon>Eurotiales</taxon>
        <taxon>Aspergillaceae</taxon>
        <taxon>Penicillium</taxon>
    </lineage>
</organism>
<gene>
    <name evidence="1" type="ORF">PDE_05725</name>
</gene>
<accession>S8AWU2</accession>
<keyword evidence="2" id="KW-1185">Reference proteome</keyword>
<dbReference type="AlphaFoldDB" id="S8AWU2"/>
<reference evidence="1 2" key="1">
    <citation type="journal article" date="2013" name="PLoS ONE">
        <title>Genomic and secretomic analyses reveal unique features of the lignocellulolytic enzyme system of Penicillium decumbens.</title>
        <authorList>
            <person name="Liu G."/>
            <person name="Zhang L."/>
            <person name="Wei X."/>
            <person name="Zou G."/>
            <person name="Qin Y."/>
            <person name="Ma L."/>
            <person name="Li J."/>
            <person name="Zheng H."/>
            <person name="Wang S."/>
            <person name="Wang C."/>
            <person name="Xun L."/>
            <person name="Zhao G.-P."/>
            <person name="Zhou Z."/>
            <person name="Qu Y."/>
        </authorList>
    </citation>
    <scope>NUCLEOTIDE SEQUENCE [LARGE SCALE GENOMIC DNA]</scope>
    <source>
        <strain evidence="2">114-2 / CGMCC 5302</strain>
    </source>
</reference>
<sequence length="100" mass="11456">MYFQPYGESSCLFGREFNNDLSFCIMSKKSNIPPDLNKSPASYSAIRSHVVSSSNSSGIFALWARKLNRYYYYMYSVLQRASVLDLMNHLGLSCPQYTVK</sequence>
<proteinExistence type="predicted"/>